<sequence>MSNGGWEVGERNRRPRPEFSIIYPVLITNVGAVRRMKQMSLSNIPCCQRWTAPLQQSSRGEKRGDSTSFCQSGGILIVLRQLYMLIPTSYPEGRTLNPDARAFH</sequence>
<comment type="caution">
    <text evidence="1">The sequence shown here is derived from an EMBL/GenBank/DDBJ whole genome shotgun (WGS) entry which is preliminary data.</text>
</comment>
<evidence type="ECO:0000313" key="1">
    <source>
        <dbReference type="EMBL" id="GIY92503.1"/>
    </source>
</evidence>
<dbReference type="EMBL" id="BPLR01000147">
    <property type="protein sequence ID" value="GIY92503.1"/>
    <property type="molecule type" value="Genomic_DNA"/>
</dbReference>
<name>A0AAV4XCS8_CAEEX</name>
<proteinExistence type="predicted"/>
<evidence type="ECO:0000313" key="2">
    <source>
        <dbReference type="Proteomes" id="UP001054945"/>
    </source>
</evidence>
<keyword evidence="2" id="KW-1185">Reference proteome</keyword>
<dbReference type="AlphaFoldDB" id="A0AAV4XCS8"/>
<organism evidence="1 2">
    <name type="scientific">Caerostris extrusa</name>
    <name type="common">Bark spider</name>
    <name type="synonym">Caerostris bankana</name>
    <dbReference type="NCBI Taxonomy" id="172846"/>
    <lineage>
        <taxon>Eukaryota</taxon>
        <taxon>Metazoa</taxon>
        <taxon>Ecdysozoa</taxon>
        <taxon>Arthropoda</taxon>
        <taxon>Chelicerata</taxon>
        <taxon>Arachnida</taxon>
        <taxon>Araneae</taxon>
        <taxon>Araneomorphae</taxon>
        <taxon>Entelegynae</taxon>
        <taxon>Araneoidea</taxon>
        <taxon>Araneidae</taxon>
        <taxon>Caerostris</taxon>
    </lineage>
</organism>
<dbReference type="Proteomes" id="UP001054945">
    <property type="component" value="Unassembled WGS sequence"/>
</dbReference>
<accession>A0AAV4XCS8</accession>
<protein>
    <submittedName>
        <fullName evidence="1">Uncharacterized protein</fullName>
    </submittedName>
</protein>
<gene>
    <name evidence="1" type="ORF">CEXT_569751</name>
</gene>
<reference evidence="1 2" key="1">
    <citation type="submission" date="2021-06" db="EMBL/GenBank/DDBJ databases">
        <title>Caerostris extrusa draft genome.</title>
        <authorList>
            <person name="Kono N."/>
            <person name="Arakawa K."/>
        </authorList>
    </citation>
    <scope>NUCLEOTIDE SEQUENCE [LARGE SCALE GENOMIC DNA]</scope>
</reference>